<feature type="compositionally biased region" description="Basic and acidic residues" evidence="1">
    <location>
        <begin position="36"/>
        <end position="53"/>
    </location>
</feature>
<evidence type="ECO:0000256" key="1">
    <source>
        <dbReference type="SAM" id="MobiDB-lite"/>
    </source>
</evidence>
<evidence type="ECO:0000313" key="3">
    <source>
        <dbReference type="Proteomes" id="UP000281431"/>
    </source>
</evidence>
<dbReference type="Proteomes" id="UP000281431">
    <property type="component" value="Unassembled WGS sequence"/>
</dbReference>
<comment type="caution">
    <text evidence="2">The sequence shown here is derived from an EMBL/GenBank/DDBJ whole genome shotgun (WGS) entry which is preliminary data.</text>
</comment>
<name>A0A3N6N2G2_NATCH</name>
<protein>
    <submittedName>
        <fullName evidence="2">Uncharacterized protein</fullName>
    </submittedName>
</protein>
<dbReference type="AlphaFoldDB" id="A0A3N6N2G2"/>
<organism evidence="2 3">
    <name type="scientific">Natrarchaeobius chitinivorans</name>
    <dbReference type="NCBI Taxonomy" id="1679083"/>
    <lineage>
        <taxon>Archaea</taxon>
        <taxon>Methanobacteriati</taxon>
        <taxon>Methanobacteriota</taxon>
        <taxon>Stenosarchaea group</taxon>
        <taxon>Halobacteria</taxon>
        <taxon>Halobacteriales</taxon>
        <taxon>Natrialbaceae</taxon>
        <taxon>Natrarchaeobius</taxon>
    </lineage>
</organism>
<keyword evidence="3" id="KW-1185">Reference proteome</keyword>
<gene>
    <name evidence="2" type="ORF">EA472_00105</name>
</gene>
<sequence length="63" mass="6876">MVSTTLENAFRRRSVGDARGRGHESTASAAVSPNRPPDRRRVPIQHRAVERQPLKTAGGKEGV</sequence>
<dbReference type="EMBL" id="REFZ01000001">
    <property type="protein sequence ID" value="RQH03042.1"/>
    <property type="molecule type" value="Genomic_DNA"/>
</dbReference>
<feature type="region of interest" description="Disordered" evidence="1">
    <location>
        <begin position="1"/>
        <end position="63"/>
    </location>
</feature>
<reference evidence="2 3" key="1">
    <citation type="submission" date="2018-10" db="EMBL/GenBank/DDBJ databases">
        <title>Natrarchaeobius chitinivorans gen. nov., sp. nov., and Natrarchaeobius haloalkaliphilus sp. nov., alkaliphilic, chitin-utilizing haloarchaea from hypersaline alkaline lakes.</title>
        <authorList>
            <person name="Sorokin D.Y."/>
            <person name="Elcheninov A.G."/>
            <person name="Kostrikina N.A."/>
            <person name="Bale N.J."/>
            <person name="Sinninghe Damste J.S."/>
            <person name="Khijniak T.V."/>
            <person name="Kublanov I.V."/>
            <person name="Toshchakov S.V."/>
        </authorList>
    </citation>
    <scope>NUCLEOTIDE SEQUENCE [LARGE SCALE GENOMIC DNA]</scope>
    <source>
        <strain evidence="2 3">AArcht7</strain>
    </source>
</reference>
<evidence type="ECO:0000313" key="2">
    <source>
        <dbReference type="EMBL" id="RQH03042.1"/>
    </source>
</evidence>
<proteinExistence type="predicted"/>
<feature type="compositionally biased region" description="Basic and acidic residues" evidence="1">
    <location>
        <begin position="14"/>
        <end position="24"/>
    </location>
</feature>
<accession>A0A3N6N2G2</accession>